<evidence type="ECO:0000256" key="8">
    <source>
        <dbReference type="ARBA" id="ARBA00022643"/>
    </source>
</evidence>
<dbReference type="GO" id="GO:0005524">
    <property type="term" value="F:ATP binding"/>
    <property type="evidence" value="ECO:0007669"/>
    <property type="project" value="UniProtKB-KW"/>
</dbReference>
<evidence type="ECO:0000256" key="4">
    <source>
        <dbReference type="ARBA" id="ARBA00022543"/>
    </source>
</evidence>
<evidence type="ECO:0000256" key="10">
    <source>
        <dbReference type="ARBA" id="ARBA00022737"/>
    </source>
</evidence>
<dbReference type="SMART" id="SM00911">
    <property type="entry name" value="HWE_HK"/>
    <property type="match status" value="1"/>
</dbReference>
<dbReference type="InterPro" id="IPR011102">
    <property type="entry name" value="Sig_transdc_His_kinase_HWE"/>
</dbReference>
<keyword evidence="7" id="KW-0285">Flavoprotein</keyword>
<evidence type="ECO:0000256" key="13">
    <source>
        <dbReference type="ARBA" id="ARBA00022840"/>
    </source>
</evidence>
<evidence type="ECO:0000256" key="15">
    <source>
        <dbReference type="ARBA" id="ARBA00023026"/>
    </source>
</evidence>
<dbReference type="NCBIfam" id="TIGR00229">
    <property type="entry name" value="sensory_box"/>
    <property type="match status" value="3"/>
</dbReference>
<dbReference type="Pfam" id="PF08448">
    <property type="entry name" value="PAS_4"/>
    <property type="match status" value="4"/>
</dbReference>
<dbReference type="InterPro" id="IPR001610">
    <property type="entry name" value="PAC"/>
</dbReference>
<dbReference type="SMART" id="SM00086">
    <property type="entry name" value="PAC"/>
    <property type="match status" value="2"/>
</dbReference>
<dbReference type="CDD" id="cd00130">
    <property type="entry name" value="PAS"/>
    <property type="match status" value="1"/>
</dbReference>
<reference evidence="19 20" key="1">
    <citation type="submission" date="2019-10" db="EMBL/GenBank/DDBJ databases">
        <title>Isolation, Identification of Microvirga thermotolerans HR1, a novel thermophilic bacterium and Comparative Genomics of the genus Microvirga.</title>
        <authorList>
            <person name="Li J."/>
            <person name="Zhang W."/>
            <person name="Lin M."/>
            <person name="Wang J."/>
        </authorList>
    </citation>
    <scope>NUCLEOTIDE SEQUENCE [LARGE SCALE GENOMIC DNA]</scope>
    <source>
        <strain evidence="19 20">HR1</strain>
    </source>
</reference>
<dbReference type="KEGG" id="mico:GDR74_00860"/>
<keyword evidence="10" id="KW-0677">Repeat</keyword>
<dbReference type="SMART" id="SM00091">
    <property type="entry name" value="PAS"/>
    <property type="match status" value="4"/>
</dbReference>
<evidence type="ECO:0000256" key="2">
    <source>
        <dbReference type="ARBA" id="ARBA00012438"/>
    </source>
</evidence>
<evidence type="ECO:0000256" key="6">
    <source>
        <dbReference type="ARBA" id="ARBA00022606"/>
    </source>
</evidence>
<dbReference type="InterPro" id="IPR000014">
    <property type="entry name" value="PAS"/>
</dbReference>
<accession>A0A5P9JSX1</accession>
<evidence type="ECO:0000256" key="16">
    <source>
        <dbReference type="ARBA" id="ARBA00023170"/>
    </source>
</evidence>
<dbReference type="Proteomes" id="UP000325614">
    <property type="component" value="Chromosome"/>
</dbReference>
<keyword evidence="20" id="KW-1185">Reference proteome</keyword>
<dbReference type="Gene3D" id="3.30.450.20">
    <property type="entry name" value="PAS domain"/>
    <property type="match status" value="4"/>
</dbReference>
<dbReference type="InterPro" id="IPR035965">
    <property type="entry name" value="PAS-like_dom_sf"/>
</dbReference>
<protein>
    <recommendedName>
        <fullName evidence="3">Blue-light-activated histidine kinase</fullName>
        <ecNumber evidence="2">2.7.13.3</ecNumber>
    </recommendedName>
</protein>
<keyword evidence="5" id="KW-0597">Phosphoprotein</keyword>
<dbReference type="EC" id="2.7.13.3" evidence="2"/>
<dbReference type="SUPFAM" id="SSF55785">
    <property type="entry name" value="PYP-like sensor domain (PAS domain)"/>
    <property type="match status" value="4"/>
</dbReference>
<dbReference type="EMBL" id="CP045423">
    <property type="protein sequence ID" value="QFU14878.1"/>
    <property type="molecule type" value="Genomic_DNA"/>
</dbReference>
<dbReference type="Gene3D" id="3.30.565.10">
    <property type="entry name" value="Histidine kinase-like ATPase, C-terminal domain"/>
    <property type="match status" value="1"/>
</dbReference>
<feature type="domain" description="PAS" evidence="17">
    <location>
        <begin position="305"/>
        <end position="375"/>
    </location>
</feature>
<keyword evidence="11" id="KW-0547">Nucleotide-binding</keyword>
<dbReference type="AlphaFoldDB" id="A0A5P9JSX1"/>
<keyword evidence="9" id="KW-0808">Transferase</keyword>
<keyword evidence="12" id="KW-0418">Kinase</keyword>
<organism evidence="19 20">
    <name type="scientific">Microvirga thermotolerans</name>
    <dbReference type="NCBI Taxonomy" id="2651334"/>
    <lineage>
        <taxon>Bacteria</taxon>
        <taxon>Pseudomonadati</taxon>
        <taxon>Pseudomonadota</taxon>
        <taxon>Alphaproteobacteria</taxon>
        <taxon>Hyphomicrobiales</taxon>
        <taxon>Methylobacteriaceae</taxon>
        <taxon>Microvirga</taxon>
    </lineage>
</organism>
<dbReference type="PROSITE" id="PS50113">
    <property type="entry name" value="PAC"/>
    <property type="match status" value="2"/>
</dbReference>
<keyword evidence="4" id="KW-0600">Photoreceptor protein</keyword>
<sequence length="758" mass="84400">MLADPPAGAAWATRDFLEGGGEMGARMRAHDWSRSPLGQPETWPQSLRTLVRLMLDAKQAMFVAWGPALAFLYNDDYAPIFGAKHPQALGRPFAEVWSDIWDQIKPLVDSTLSGEAIWQQDLLIPMERNGFREDAYFTFSYTPVHDESGAIAGMFCAATETTDKVLAERRVSTERERLRELFHQAPGFMAMLLGPEHRFEMVNTSYYQLVGHRDILGKPVLEALPEMAGQGFKELLDTVYATGETFVGSNLPVMLQREPNSRPERRFVNFVYQPIRDVNGQIFGIFAEGSDVTDARRAEEALRASEARARGVLEGMTEGFMLLDRDFRVLQINREGLRIDGRPEGEIVGRSHWDVWPASVGTPVEEAYRRAMTERVPVTIEHCYDFGDRSVWLELRIFPVEDGGVAAFFRDVTSRREAAEALRASEARLKAVLENVPVGIIITEAPDGRVAMGNPQAERIFRHPILPTPGFDAYPQWRLHFPDGQPVPPRHYPVARALVEGRATGDEEYLYQRGDGTMAWMRLAAAPIRNAEGDTVAAVVAIVDIDQEKKAEEHQRLLINELNHRVKNTLATVQSIASQTLRNSGSIDEARAAMEERLFALSRAHDVLTRENWGSADLREIVGEAMAPYRHERESRLRMEGPAVRLPPRMALAIAMALQELATNAVKYGALSNATGEVSVRWTVSHRSGPCLHLVWSETGGPPVEVPSRRGFGTRLIERSLAHDLDGRAEIRFTREGVVCTVDAPLVAGASLDGAPGA</sequence>
<evidence type="ECO:0000256" key="1">
    <source>
        <dbReference type="ARBA" id="ARBA00000085"/>
    </source>
</evidence>
<evidence type="ECO:0000256" key="14">
    <source>
        <dbReference type="ARBA" id="ARBA00022991"/>
    </source>
</evidence>
<dbReference type="PROSITE" id="PS50112">
    <property type="entry name" value="PAS"/>
    <property type="match status" value="1"/>
</dbReference>
<dbReference type="GO" id="GO:0009881">
    <property type="term" value="F:photoreceptor activity"/>
    <property type="evidence" value="ECO:0007669"/>
    <property type="project" value="UniProtKB-KW"/>
</dbReference>
<keyword evidence="16" id="KW-0675">Receptor</keyword>
<keyword evidence="13" id="KW-0067">ATP-binding</keyword>
<name>A0A5P9JSX1_9HYPH</name>
<evidence type="ECO:0000313" key="19">
    <source>
        <dbReference type="EMBL" id="QFU14878.1"/>
    </source>
</evidence>
<proteinExistence type="predicted"/>
<evidence type="ECO:0000256" key="12">
    <source>
        <dbReference type="ARBA" id="ARBA00022777"/>
    </source>
</evidence>
<dbReference type="RefSeq" id="WP_152584528.1">
    <property type="nucleotide sequence ID" value="NZ_CP045423.1"/>
</dbReference>
<dbReference type="InterPro" id="IPR036890">
    <property type="entry name" value="HATPase_C_sf"/>
</dbReference>
<dbReference type="PANTHER" id="PTHR41523">
    <property type="entry name" value="TWO-COMPONENT SYSTEM SENSOR PROTEIN"/>
    <property type="match status" value="1"/>
</dbReference>
<keyword evidence="15" id="KW-0843">Virulence</keyword>
<evidence type="ECO:0000256" key="11">
    <source>
        <dbReference type="ARBA" id="ARBA00022741"/>
    </source>
</evidence>
<comment type="catalytic activity">
    <reaction evidence="1">
        <text>ATP + protein L-histidine = ADP + protein N-phospho-L-histidine.</text>
        <dbReference type="EC" id="2.7.13.3"/>
    </reaction>
</comment>
<evidence type="ECO:0000313" key="20">
    <source>
        <dbReference type="Proteomes" id="UP000325614"/>
    </source>
</evidence>
<gene>
    <name evidence="19" type="ORF">GDR74_00860</name>
</gene>
<keyword evidence="14" id="KW-0157">Chromophore</keyword>
<dbReference type="Pfam" id="PF07536">
    <property type="entry name" value="HWE_HK"/>
    <property type="match status" value="1"/>
</dbReference>
<evidence type="ECO:0000256" key="3">
    <source>
        <dbReference type="ARBA" id="ARBA00021740"/>
    </source>
</evidence>
<feature type="domain" description="PAC" evidence="18">
    <location>
        <begin position="249"/>
        <end position="304"/>
    </location>
</feature>
<dbReference type="PANTHER" id="PTHR41523:SF7">
    <property type="entry name" value="HISTIDINE KINASE"/>
    <property type="match status" value="1"/>
</dbReference>
<feature type="domain" description="PAC" evidence="18">
    <location>
        <begin position="505"/>
        <end position="557"/>
    </location>
</feature>
<evidence type="ECO:0000256" key="9">
    <source>
        <dbReference type="ARBA" id="ARBA00022679"/>
    </source>
</evidence>
<dbReference type="InterPro" id="IPR013656">
    <property type="entry name" value="PAS_4"/>
</dbReference>
<evidence type="ECO:0000259" key="17">
    <source>
        <dbReference type="PROSITE" id="PS50112"/>
    </source>
</evidence>
<keyword evidence="6" id="KW-0716">Sensory transduction</keyword>
<evidence type="ECO:0000256" key="7">
    <source>
        <dbReference type="ARBA" id="ARBA00022630"/>
    </source>
</evidence>
<keyword evidence="8" id="KW-0288">FMN</keyword>
<evidence type="ECO:0000256" key="5">
    <source>
        <dbReference type="ARBA" id="ARBA00022553"/>
    </source>
</evidence>
<evidence type="ECO:0000259" key="18">
    <source>
        <dbReference type="PROSITE" id="PS50113"/>
    </source>
</evidence>
<dbReference type="InterPro" id="IPR000700">
    <property type="entry name" value="PAS-assoc_C"/>
</dbReference>
<dbReference type="GO" id="GO:0004673">
    <property type="term" value="F:protein histidine kinase activity"/>
    <property type="evidence" value="ECO:0007669"/>
    <property type="project" value="UniProtKB-EC"/>
</dbReference>